<reference evidence="1 2" key="1">
    <citation type="journal article" date="2019" name="Commun. Biol.">
        <title>The bagworm genome reveals a unique fibroin gene that provides high tensile strength.</title>
        <authorList>
            <person name="Kono N."/>
            <person name="Nakamura H."/>
            <person name="Ohtoshi R."/>
            <person name="Tomita M."/>
            <person name="Numata K."/>
            <person name="Arakawa K."/>
        </authorList>
    </citation>
    <scope>NUCLEOTIDE SEQUENCE [LARGE SCALE GENOMIC DNA]</scope>
</reference>
<proteinExistence type="predicted"/>
<gene>
    <name evidence="1" type="ORF">EVAR_30850_1</name>
</gene>
<keyword evidence="2" id="KW-1185">Reference proteome</keyword>
<name>A0A4C1XS24_EUMVA</name>
<evidence type="ECO:0000313" key="1">
    <source>
        <dbReference type="EMBL" id="GBP65792.1"/>
    </source>
</evidence>
<evidence type="ECO:0000313" key="2">
    <source>
        <dbReference type="Proteomes" id="UP000299102"/>
    </source>
</evidence>
<dbReference type="AlphaFoldDB" id="A0A4C1XS24"/>
<dbReference type="OrthoDB" id="7515526at2759"/>
<protein>
    <submittedName>
        <fullName evidence="1">Uncharacterized protein</fullName>
    </submittedName>
</protein>
<comment type="caution">
    <text evidence="1">The sequence shown here is derived from an EMBL/GenBank/DDBJ whole genome shotgun (WGS) entry which is preliminary data.</text>
</comment>
<sequence>MENGLVVIVTAEGRVPERVALGVGYMHARKHVILRLDYVNHVCYRDVPNRHRFKDAYKAIAYRSKARLWPDHRNRPFLTLVTRSSFKPHRSLTSLFLHLSYRATPHILRSDRISTSLIQPSFFFCHIQLSLPYISERDTARAAARAVRDGGGAADTPLILKLDTQWIRPAGHRKVSDDERRLTLDAVSKQKLILSCLSPEMTTELFDAVVLVLCKICTFYDKNMNHQRLNDLSKSVQKPSAGPRCGGRAPAHEPPARALCLLDSNYVISFKLRRGTHEPL</sequence>
<dbReference type="Proteomes" id="UP000299102">
    <property type="component" value="Unassembled WGS sequence"/>
</dbReference>
<accession>A0A4C1XS24</accession>
<dbReference type="EMBL" id="BGZK01000939">
    <property type="protein sequence ID" value="GBP65792.1"/>
    <property type="molecule type" value="Genomic_DNA"/>
</dbReference>
<organism evidence="1 2">
    <name type="scientific">Eumeta variegata</name>
    <name type="common">Bagworm moth</name>
    <name type="synonym">Eumeta japonica</name>
    <dbReference type="NCBI Taxonomy" id="151549"/>
    <lineage>
        <taxon>Eukaryota</taxon>
        <taxon>Metazoa</taxon>
        <taxon>Ecdysozoa</taxon>
        <taxon>Arthropoda</taxon>
        <taxon>Hexapoda</taxon>
        <taxon>Insecta</taxon>
        <taxon>Pterygota</taxon>
        <taxon>Neoptera</taxon>
        <taxon>Endopterygota</taxon>
        <taxon>Lepidoptera</taxon>
        <taxon>Glossata</taxon>
        <taxon>Ditrysia</taxon>
        <taxon>Tineoidea</taxon>
        <taxon>Psychidae</taxon>
        <taxon>Oiketicinae</taxon>
        <taxon>Eumeta</taxon>
    </lineage>
</organism>